<name>A0A071MA03_9BURK</name>
<dbReference type="GO" id="GO:0006777">
    <property type="term" value="P:Mo-molybdopterin cofactor biosynthetic process"/>
    <property type="evidence" value="ECO:0007669"/>
    <property type="project" value="UniProtKB-UniRule"/>
</dbReference>
<sequence>MSVPANLPAWLGQAYERCRSLVPGAMRRETVPVDDAAWRVTAEDVIAPDDVPSVPLAACDGYALRAADTAAASRREPVELDCELRLAPLASRTASPAARALDARQAAGIPAYVAMPAHADAVAPKAEHRWIDGNAGARLRFHAPLAAGQHVIAVGSEFRKGQVLLAKGMRITPARLAGLIAAGVRDVVVTKRPRIGVVIAGYDVVPPGHAREPWQRFDSLGPYLRAVLRQWGYAVPAAETLPLPSSFPCSPDTERDESAFKQQLGALSGRYDLIVGAGLPASAPFEMRGLNAQTVYANDRETIRIRQTPGERFNVGRSDDRSPPTKWTVQSTRPDGVVYRTETCVGYDQAVLVNLPGHASGVAVLMHTIVPHVLDLLEHVAAPGPCWETAPTAHDIEPDAECNGMRWGSLSATERGESRVRLLPFQGDGPIRGVAEADALVAIPAGVEVLPAGTPVLFLRLDGTSARASHAGVTPDETANVPAQPRQTSPSPDVPVAGPATPDVREAWQRIERAIAAHPASLPGGLNGPADDHVLAELPAALGATLPDDVIDSLRLHDGQADPDAVFTESDALLGAQEIVAQWTIWRTLVSGGDFAGMTSEPDAGVRDDWYNLKWIPFTHDGSGNHLCIDLDPAQGGVSGQVIRVWHDDELRERVASSYAEWLARVAAERDGPAAD</sequence>
<evidence type="ECO:0000256" key="2">
    <source>
        <dbReference type="RuleBase" id="RU365090"/>
    </source>
</evidence>
<dbReference type="SUPFAM" id="SSF63867">
    <property type="entry name" value="MoeA C-terminal domain-like"/>
    <property type="match status" value="1"/>
</dbReference>
<keyword evidence="2" id="KW-0500">Molybdenum</keyword>
<dbReference type="InterPro" id="IPR036135">
    <property type="entry name" value="MoeA_linker/N_sf"/>
</dbReference>
<dbReference type="OrthoDB" id="9000310at2"/>
<dbReference type="InterPro" id="IPR036425">
    <property type="entry name" value="MoaB/Mog-like_dom_sf"/>
</dbReference>
<evidence type="ECO:0000256" key="3">
    <source>
        <dbReference type="SAM" id="MobiDB-lite"/>
    </source>
</evidence>
<dbReference type="PANTHER" id="PTHR10192">
    <property type="entry name" value="MOLYBDOPTERIN BIOSYNTHESIS PROTEIN"/>
    <property type="match status" value="1"/>
</dbReference>
<dbReference type="InterPro" id="IPR005110">
    <property type="entry name" value="MoeA_linker/N"/>
</dbReference>
<comment type="cofactor">
    <cofactor evidence="2">
        <name>Mg(2+)</name>
        <dbReference type="ChEBI" id="CHEBI:18420"/>
    </cofactor>
</comment>
<dbReference type="SUPFAM" id="SSF63882">
    <property type="entry name" value="MoeA N-terminal region -like"/>
    <property type="match status" value="1"/>
</dbReference>
<comment type="function">
    <text evidence="2">Catalyzes the insertion of molybdate into adenylated molybdopterin with the concomitant release of AMP.</text>
</comment>
<dbReference type="AlphaFoldDB" id="A0A071MA03"/>
<keyword evidence="1 2" id="KW-0501">Molybdenum cofactor biosynthesis</keyword>
<dbReference type="EMBL" id="JJOA01000018">
    <property type="protein sequence ID" value="KEA57430.1"/>
    <property type="molecule type" value="Genomic_DNA"/>
</dbReference>
<dbReference type="Gene3D" id="3.40.980.10">
    <property type="entry name" value="MoaB/Mog-like domain"/>
    <property type="match status" value="1"/>
</dbReference>
<keyword evidence="2" id="KW-0460">Magnesium</keyword>
<dbReference type="GO" id="GO:0061599">
    <property type="term" value="F:molybdopterin molybdotransferase activity"/>
    <property type="evidence" value="ECO:0007669"/>
    <property type="project" value="UniProtKB-UniRule"/>
</dbReference>
<dbReference type="Pfam" id="PF03454">
    <property type="entry name" value="MoeA_C"/>
    <property type="match status" value="1"/>
</dbReference>
<gene>
    <name evidence="5" type="ORF">DT99_22230</name>
</gene>
<comment type="pathway">
    <text evidence="2">Cofactor biosynthesis; molybdopterin biosynthesis.</text>
</comment>
<feature type="domain" description="Knr4/Smi1-like" evidence="4">
    <location>
        <begin position="529"/>
        <end position="665"/>
    </location>
</feature>
<comment type="caution">
    <text evidence="5">The sequence shown here is derived from an EMBL/GenBank/DDBJ whole genome shotgun (WGS) entry which is preliminary data.</text>
</comment>
<evidence type="ECO:0000256" key="1">
    <source>
        <dbReference type="ARBA" id="ARBA00023150"/>
    </source>
</evidence>
<proteinExistence type="inferred from homology"/>
<evidence type="ECO:0000313" key="5">
    <source>
        <dbReference type="EMBL" id="KEA57430.1"/>
    </source>
</evidence>
<evidence type="ECO:0000259" key="4">
    <source>
        <dbReference type="SMART" id="SM00860"/>
    </source>
</evidence>
<dbReference type="PANTHER" id="PTHR10192:SF30">
    <property type="entry name" value="MOLYBDOPTERIN ADENYLYLTRANSFERASE"/>
    <property type="match status" value="1"/>
</dbReference>
<dbReference type="InterPro" id="IPR005111">
    <property type="entry name" value="MoeA_C_domain_IV"/>
</dbReference>
<dbReference type="GO" id="GO:0005829">
    <property type="term" value="C:cytosol"/>
    <property type="evidence" value="ECO:0007669"/>
    <property type="project" value="TreeGrafter"/>
</dbReference>
<dbReference type="InterPro" id="IPR037883">
    <property type="entry name" value="Knr4/Smi1-like_sf"/>
</dbReference>
<feature type="region of interest" description="Disordered" evidence="3">
    <location>
        <begin position="467"/>
        <end position="499"/>
    </location>
</feature>
<comment type="similarity">
    <text evidence="2">Belongs to the MoeA family.</text>
</comment>
<dbReference type="EC" id="2.10.1.1" evidence="2"/>
<dbReference type="InterPro" id="IPR038987">
    <property type="entry name" value="MoeA-like"/>
</dbReference>
<keyword evidence="2" id="KW-0808">Transferase</keyword>
<dbReference type="SUPFAM" id="SSF53218">
    <property type="entry name" value="Molybdenum cofactor biosynthesis proteins"/>
    <property type="match status" value="1"/>
</dbReference>
<keyword evidence="2" id="KW-0479">Metal-binding</keyword>
<organism evidence="5">
    <name type="scientific">Burkholderia cenocepacia</name>
    <dbReference type="NCBI Taxonomy" id="95486"/>
    <lineage>
        <taxon>Bacteria</taxon>
        <taxon>Pseudomonadati</taxon>
        <taxon>Pseudomonadota</taxon>
        <taxon>Betaproteobacteria</taxon>
        <taxon>Burkholderiales</taxon>
        <taxon>Burkholderiaceae</taxon>
        <taxon>Burkholderia</taxon>
        <taxon>Burkholderia cepacia complex</taxon>
    </lineage>
</organism>
<dbReference type="GO" id="GO:0046872">
    <property type="term" value="F:metal ion binding"/>
    <property type="evidence" value="ECO:0007669"/>
    <property type="project" value="UniProtKB-UniRule"/>
</dbReference>
<reference evidence="5" key="1">
    <citation type="submission" date="2014-04" db="EMBL/GenBank/DDBJ databases">
        <title>In planta biocontrol of soil-borne Fusarium wilt of banana through a plant endophytic bacterium, Burkholderia cenocepacia 869T2.</title>
        <authorList>
            <person name="Ho Y.-N."/>
            <person name="Chiang H.-M."/>
            <person name="Chao C.-P."/>
            <person name="Su C.-C."/>
            <person name="Hsu H.-F."/>
            <person name="Guo C.-T."/>
            <person name="Hsieh J.-L."/>
            <person name="Huang C.-C."/>
        </authorList>
    </citation>
    <scope>NUCLEOTIDE SEQUENCE [LARGE SCALE GENOMIC DNA]</scope>
    <source>
        <strain evidence="5">869T2</strain>
    </source>
</reference>
<dbReference type="InterPro" id="IPR036688">
    <property type="entry name" value="MoeA_C_domain_IV_sf"/>
</dbReference>
<dbReference type="InterPro" id="IPR018958">
    <property type="entry name" value="Knr4/Smi1-like_dom"/>
</dbReference>
<dbReference type="Gene3D" id="3.90.105.10">
    <property type="entry name" value="Molybdopterin biosynthesis moea protein, domain 2"/>
    <property type="match status" value="1"/>
</dbReference>
<dbReference type="Pfam" id="PF09346">
    <property type="entry name" value="SMI1_KNR4"/>
    <property type="match status" value="1"/>
</dbReference>
<accession>A0A071MA03</accession>
<comment type="catalytic activity">
    <reaction evidence="2">
        <text>adenylyl-molybdopterin + molybdate = Mo-molybdopterin + AMP + H(+)</text>
        <dbReference type="Rhea" id="RHEA:35047"/>
        <dbReference type="ChEBI" id="CHEBI:15378"/>
        <dbReference type="ChEBI" id="CHEBI:36264"/>
        <dbReference type="ChEBI" id="CHEBI:62727"/>
        <dbReference type="ChEBI" id="CHEBI:71302"/>
        <dbReference type="ChEBI" id="CHEBI:456215"/>
    </reaction>
</comment>
<dbReference type="SMART" id="SM00860">
    <property type="entry name" value="SMI1_KNR4"/>
    <property type="match status" value="1"/>
</dbReference>
<dbReference type="Gene3D" id="2.170.190.11">
    <property type="entry name" value="Molybdopterin biosynthesis moea protein, domain 3"/>
    <property type="match status" value="1"/>
</dbReference>
<dbReference type="Gene3D" id="3.40.1580.10">
    <property type="entry name" value="SMI1/KNR4-like"/>
    <property type="match status" value="1"/>
</dbReference>
<dbReference type="Pfam" id="PF03453">
    <property type="entry name" value="MoeA_N"/>
    <property type="match status" value="1"/>
</dbReference>
<protein>
    <recommendedName>
        <fullName evidence="2">Molybdopterin molybdenumtransferase</fullName>
        <ecNumber evidence="2">2.10.1.1</ecNumber>
    </recommendedName>
</protein>
<dbReference type="SUPFAM" id="SSF160631">
    <property type="entry name" value="SMI1/KNR4-like"/>
    <property type="match status" value="1"/>
</dbReference>
<dbReference type="Gene3D" id="2.40.340.10">
    <property type="entry name" value="MoeA, C-terminal, domain IV"/>
    <property type="match status" value="1"/>
</dbReference>